<dbReference type="PANTHER" id="PTHR19446">
    <property type="entry name" value="REVERSE TRANSCRIPTASES"/>
    <property type="match status" value="1"/>
</dbReference>
<dbReference type="InterPro" id="IPR036691">
    <property type="entry name" value="Endo/exonu/phosph_ase_sf"/>
</dbReference>
<dbReference type="InterPro" id="IPR005135">
    <property type="entry name" value="Endo/exonuclease/phosphatase"/>
</dbReference>
<proteinExistence type="predicted"/>
<dbReference type="Proteomes" id="UP000261660">
    <property type="component" value="Unplaced"/>
</dbReference>
<sequence length="486" mass="56292">MTSTLTLMTFNVKGISNPMKRKNILNYLKTQDCSIAFFFFLQESHFTDAEHLKLKRDWVGEVFYSSDISRSRGVVILCHKQITMKVLSQEKDSTGRWIILKCDINQEPYTLINIYGPNNYDALFFKDILLAAAQIYGKCIMAGDYNLTLNPSLDKTKKNPLPLSTAAKAVREGMRDLGLVDTWRTLNPLEREFSFFSAAHNSYSRIDLFLISKTMLHNVILCKYKAATLSDHCPLKLRARQNLERPRPHRWRFKPYLLNDPEFVVFIENKIDEFLEVSTNSAFPSTRWETLEAFLRGQITSYGSHKQRTSTQHLNILEQEIHELETKHYYEKGDKTGKLLSWQVRKEESSKIIDSMRTKDGNIVNKPDEINQCFESFYQSLYKFENQMGRNKKCEDFWGNIEVIKLSEEMKSSLDHEILLEELSKAIQSLISGKAPGPDGLPTDFYKQFQNKVTQPLMEMLKESLEKERLPPSLEVATINGISQDV</sequence>
<protein>
    <recommendedName>
        <fullName evidence="1">Endonuclease/exonuclease/phosphatase domain-containing protein</fullName>
    </recommendedName>
</protein>
<evidence type="ECO:0000313" key="3">
    <source>
        <dbReference type="Proteomes" id="UP000261660"/>
    </source>
</evidence>
<organism evidence="2 3">
    <name type="scientific">Labrus bergylta</name>
    <name type="common">ballan wrasse</name>
    <dbReference type="NCBI Taxonomy" id="56723"/>
    <lineage>
        <taxon>Eukaryota</taxon>
        <taxon>Metazoa</taxon>
        <taxon>Chordata</taxon>
        <taxon>Craniata</taxon>
        <taxon>Vertebrata</taxon>
        <taxon>Euteleostomi</taxon>
        <taxon>Actinopterygii</taxon>
        <taxon>Neopterygii</taxon>
        <taxon>Teleostei</taxon>
        <taxon>Neoteleostei</taxon>
        <taxon>Acanthomorphata</taxon>
        <taxon>Eupercaria</taxon>
        <taxon>Labriformes</taxon>
        <taxon>Labridae</taxon>
        <taxon>Labrus</taxon>
    </lineage>
</organism>
<reference evidence="2" key="2">
    <citation type="submission" date="2025-09" db="UniProtKB">
        <authorList>
            <consortium name="Ensembl"/>
        </authorList>
    </citation>
    <scope>IDENTIFICATION</scope>
</reference>
<reference evidence="2" key="1">
    <citation type="submission" date="2025-08" db="UniProtKB">
        <authorList>
            <consortium name="Ensembl"/>
        </authorList>
    </citation>
    <scope>IDENTIFICATION</scope>
</reference>
<dbReference type="CDD" id="cd09076">
    <property type="entry name" value="L1-EN"/>
    <property type="match status" value="1"/>
</dbReference>
<dbReference type="GeneTree" id="ENSGT00950000183016"/>
<dbReference type="Ensembl" id="ENSLBET00000040132.1">
    <property type="protein sequence ID" value="ENSLBEP00000038538.1"/>
    <property type="gene ID" value="ENSLBEG00000028737.1"/>
</dbReference>
<name>A0A3Q3H3Q9_9LABR</name>
<accession>A0A3Q3H3Q9</accession>
<dbReference type="AlphaFoldDB" id="A0A3Q3H3Q9"/>
<evidence type="ECO:0000259" key="1">
    <source>
        <dbReference type="Pfam" id="PF03372"/>
    </source>
</evidence>
<dbReference type="Gene3D" id="3.60.10.10">
    <property type="entry name" value="Endonuclease/exonuclease/phosphatase"/>
    <property type="match status" value="1"/>
</dbReference>
<keyword evidence="3" id="KW-1185">Reference proteome</keyword>
<dbReference type="SUPFAM" id="SSF56219">
    <property type="entry name" value="DNase I-like"/>
    <property type="match status" value="1"/>
</dbReference>
<dbReference type="GO" id="GO:0003824">
    <property type="term" value="F:catalytic activity"/>
    <property type="evidence" value="ECO:0007669"/>
    <property type="project" value="InterPro"/>
</dbReference>
<feature type="domain" description="Endonuclease/exonuclease/phosphatase" evidence="1">
    <location>
        <begin position="8"/>
        <end position="232"/>
    </location>
</feature>
<dbReference type="Pfam" id="PF03372">
    <property type="entry name" value="Exo_endo_phos"/>
    <property type="match status" value="1"/>
</dbReference>
<dbReference type="STRING" id="56723.ENSLBEP00000038538"/>
<dbReference type="InParanoid" id="A0A3Q3H3Q9"/>
<evidence type="ECO:0000313" key="2">
    <source>
        <dbReference type="Ensembl" id="ENSLBEP00000038538.1"/>
    </source>
</evidence>